<reference evidence="1" key="1">
    <citation type="submission" date="2024-07" db="EMBL/GenBank/DDBJ databases">
        <authorList>
            <person name="Kim Y.J."/>
            <person name="Jeong J.Y."/>
        </authorList>
    </citation>
    <scope>NUCLEOTIDE SEQUENCE</scope>
    <source>
        <strain evidence="1">GIHE-MW2</strain>
    </source>
</reference>
<evidence type="ECO:0000313" key="1">
    <source>
        <dbReference type="EMBL" id="XCM37466.1"/>
    </source>
</evidence>
<proteinExistence type="predicted"/>
<dbReference type="RefSeq" id="WP_190882973.1">
    <property type="nucleotide sequence ID" value="NZ_CP159837.1"/>
</dbReference>
<name>A0AAU8JG82_9CYAN</name>
<dbReference type="EMBL" id="CP159837">
    <property type="protein sequence ID" value="XCM37466.1"/>
    <property type="molecule type" value="Genomic_DNA"/>
</dbReference>
<organism evidence="1">
    <name type="scientific">Planktothricoides raciborskii GIHE-MW2</name>
    <dbReference type="NCBI Taxonomy" id="2792601"/>
    <lineage>
        <taxon>Bacteria</taxon>
        <taxon>Bacillati</taxon>
        <taxon>Cyanobacteriota</taxon>
        <taxon>Cyanophyceae</taxon>
        <taxon>Oscillatoriophycideae</taxon>
        <taxon>Oscillatoriales</taxon>
        <taxon>Oscillatoriaceae</taxon>
        <taxon>Planktothricoides</taxon>
    </lineage>
</organism>
<dbReference type="AlphaFoldDB" id="A0AAU8JG82"/>
<protein>
    <submittedName>
        <fullName evidence="1">Uncharacterized protein</fullName>
    </submittedName>
</protein>
<sequence length="74" mass="8523">MSLYLSEHTLFLKLSLHQGGNEDRPMSRSPKFCRNFAEILPKFCRNFADGHLSGKYLPAEFSPIVGARSFRRFT</sequence>
<accession>A0AAU8JG82</accession>
<gene>
    <name evidence="1" type="ORF">ABWT76_000229</name>
</gene>